<evidence type="ECO:0000313" key="1">
    <source>
        <dbReference type="EMBL" id="MCI80285.1"/>
    </source>
</evidence>
<dbReference type="EMBL" id="LXQA010992210">
    <property type="protein sequence ID" value="MCI80285.1"/>
    <property type="molecule type" value="Genomic_DNA"/>
</dbReference>
<reference evidence="1 2" key="1">
    <citation type="journal article" date="2018" name="Front. Plant Sci.">
        <title>Red Clover (Trifolium pratense) and Zigzag Clover (T. medium) - A Picture of Genomic Similarities and Differences.</title>
        <authorList>
            <person name="Dluhosova J."/>
            <person name="Istvanek J."/>
            <person name="Nedelnik J."/>
            <person name="Repkova J."/>
        </authorList>
    </citation>
    <scope>NUCLEOTIDE SEQUENCE [LARGE SCALE GENOMIC DNA]</scope>
    <source>
        <strain evidence="2">cv. 10/8</strain>
        <tissue evidence="1">Leaf</tissue>
    </source>
</reference>
<accession>A0A392UZZ2</accession>
<comment type="caution">
    <text evidence="1">The sequence shown here is derived from an EMBL/GenBank/DDBJ whole genome shotgun (WGS) entry which is preliminary data.</text>
</comment>
<sequence length="15" mass="1917">MREGRDVPLFQAWRR</sequence>
<organism evidence="1 2">
    <name type="scientific">Trifolium medium</name>
    <dbReference type="NCBI Taxonomy" id="97028"/>
    <lineage>
        <taxon>Eukaryota</taxon>
        <taxon>Viridiplantae</taxon>
        <taxon>Streptophyta</taxon>
        <taxon>Embryophyta</taxon>
        <taxon>Tracheophyta</taxon>
        <taxon>Spermatophyta</taxon>
        <taxon>Magnoliopsida</taxon>
        <taxon>eudicotyledons</taxon>
        <taxon>Gunneridae</taxon>
        <taxon>Pentapetalae</taxon>
        <taxon>rosids</taxon>
        <taxon>fabids</taxon>
        <taxon>Fabales</taxon>
        <taxon>Fabaceae</taxon>
        <taxon>Papilionoideae</taxon>
        <taxon>50 kb inversion clade</taxon>
        <taxon>NPAAA clade</taxon>
        <taxon>Hologalegina</taxon>
        <taxon>IRL clade</taxon>
        <taxon>Trifolieae</taxon>
        <taxon>Trifolium</taxon>
    </lineage>
</organism>
<proteinExistence type="predicted"/>
<feature type="non-terminal residue" evidence="1">
    <location>
        <position position="15"/>
    </location>
</feature>
<protein>
    <submittedName>
        <fullName evidence="1">Uncharacterized protein</fullName>
    </submittedName>
</protein>
<evidence type="ECO:0000313" key="2">
    <source>
        <dbReference type="Proteomes" id="UP000265520"/>
    </source>
</evidence>
<dbReference type="Proteomes" id="UP000265520">
    <property type="component" value="Unassembled WGS sequence"/>
</dbReference>
<name>A0A392UZZ2_9FABA</name>
<keyword evidence="2" id="KW-1185">Reference proteome</keyword>